<protein>
    <submittedName>
        <fullName evidence="1">Uncharacterized protein</fullName>
    </submittedName>
</protein>
<reference evidence="1" key="1">
    <citation type="submission" date="2020-05" db="EMBL/GenBank/DDBJ databases">
        <authorList>
            <person name="Chiriac C."/>
            <person name="Salcher M."/>
            <person name="Ghai R."/>
            <person name="Kavagutti S V."/>
        </authorList>
    </citation>
    <scope>NUCLEOTIDE SEQUENCE</scope>
</reference>
<name>A0A6J5RBB5_9CAUD</name>
<sequence>MFNLTTIQLRNVREKAQSLASKIIPERYVPMKAVIDALKIVAVDLGESPIETLDIWSKQ</sequence>
<proteinExistence type="predicted"/>
<gene>
    <name evidence="1" type="ORF">UFOVP1229_169</name>
</gene>
<organism evidence="1">
    <name type="scientific">uncultured Caudovirales phage</name>
    <dbReference type="NCBI Taxonomy" id="2100421"/>
    <lineage>
        <taxon>Viruses</taxon>
        <taxon>Duplodnaviria</taxon>
        <taxon>Heunggongvirae</taxon>
        <taxon>Uroviricota</taxon>
        <taxon>Caudoviricetes</taxon>
        <taxon>Peduoviridae</taxon>
        <taxon>Maltschvirus</taxon>
        <taxon>Maltschvirus maltsch</taxon>
    </lineage>
</organism>
<dbReference type="EMBL" id="LR797178">
    <property type="protein sequence ID" value="CAB4191846.1"/>
    <property type="molecule type" value="Genomic_DNA"/>
</dbReference>
<accession>A0A6J5RBB5</accession>
<evidence type="ECO:0000313" key="1">
    <source>
        <dbReference type="EMBL" id="CAB4191846.1"/>
    </source>
</evidence>